<dbReference type="CDD" id="cd13963">
    <property type="entry name" value="PT_UbiA_2"/>
    <property type="match status" value="1"/>
</dbReference>
<comment type="subcellular location">
    <subcellularLocation>
        <location evidence="1">Membrane</location>
        <topology evidence="1">Multi-pass membrane protein</topology>
    </subcellularLocation>
</comment>
<dbReference type="Gene3D" id="1.10.357.140">
    <property type="entry name" value="UbiA prenyltransferase"/>
    <property type="match status" value="1"/>
</dbReference>
<reference evidence="8" key="1">
    <citation type="submission" date="2016-10" db="EMBL/GenBank/DDBJ databases">
        <authorList>
            <person name="Varghese N."/>
            <person name="Submissions S."/>
        </authorList>
    </citation>
    <scope>NUCLEOTIDE SEQUENCE [LARGE SCALE GENOMIC DNA]</scope>
    <source>
        <strain evidence="8">DSM 26922</strain>
    </source>
</reference>
<evidence type="ECO:0000313" key="8">
    <source>
        <dbReference type="Proteomes" id="UP000199441"/>
    </source>
</evidence>
<proteinExistence type="predicted"/>
<keyword evidence="2" id="KW-1003">Cell membrane</keyword>
<name>A0A1H2R6V6_9RHOB</name>
<dbReference type="InterPro" id="IPR023214">
    <property type="entry name" value="HAD_sf"/>
</dbReference>
<evidence type="ECO:0000256" key="1">
    <source>
        <dbReference type="ARBA" id="ARBA00004141"/>
    </source>
</evidence>
<dbReference type="InterPro" id="IPR044878">
    <property type="entry name" value="UbiA_sf"/>
</dbReference>
<feature type="transmembrane region" description="Helical" evidence="6">
    <location>
        <begin position="382"/>
        <end position="402"/>
    </location>
</feature>
<feature type="transmembrane region" description="Helical" evidence="6">
    <location>
        <begin position="286"/>
        <end position="304"/>
    </location>
</feature>
<keyword evidence="7" id="KW-0808">Transferase</keyword>
<dbReference type="PANTHER" id="PTHR42723">
    <property type="entry name" value="CHLOROPHYLL SYNTHASE"/>
    <property type="match status" value="1"/>
</dbReference>
<dbReference type="OrthoDB" id="9803632at2"/>
<keyword evidence="3 6" id="KW-0812">Transmembrane</keyword>
<evidence type="ECO:0000313" key="7">
    <source>
        <dbReference type="EMBL" id="SDW15055.1"/>
    </source>
</evidence>
<evidence type="ECO:0000256" key="6">
    <source>
        <dbReference type="SAM" id="Phobius"/>
    </source>
</evidence>
<dbReference type="Pfam" id="PF12710">
    <property type="entry name" value="HAD"/>
    <property type="match status" value="1"/>
</dbReference>
<evidence type="ECO:0000256" key="5">
    <source>
        <dbReference type="ARBA" id="ARBA00023136"/>
    </source>
</evidence>
<evidence type="ECO:0000256" key="2">
    <source>
        <dbReference type="ARBA" id="ARBA00022475"/>
    </source>
</evidence>
<dbReference type="EMBL" id="FNOI01000001">
    <property type="protein sequence ID" value="SDW15055.1"/>
    <property type="molecule type" value="Genomic_DNA"/>
</dbReference>
<feature type="transmembrane region" description="Helical" evidence="6">
    <location>
        <begin position="311"/>
        <end position="330"/>
    </location>
</feature>
<organism evidence="7 8">
    <name type="scientific">Litoreibacter albidus</name>
    <dbReference type="NCBI Taxonomy" id="670155"/>
    <lineage>
        <taxon>Bacteria</taxon>
        <taxon>Pseudomonadati</taxon>
        <taxon>Pseudomonadota</taxon>
        <taxon>Alphaproteobacteria</taxon>
        <taxon>Rhodobacterales</taxon>
        <taxon>Roseobacteraceae</taxon>
        <taxon>Litoreibacter</taxon>
    </lineage>
</organism>
<gene>
    <name evidence="7" type="ORF">SAMN04488001_0399</name>
</gene>
<feature type="transmembrane region" description="Helical" evidence="6">
    <location>
        <begin position="336"/>
        <end position="354"/>
    </location>
</feature>
<keyword evidence="5 6" id="KW-0472">Membrane</keyword>
<evidence type="ECO:0000256" key="3">
    <source>
        <dbReference type="ARBA" id="ARBA00022692"/>
    </source>
</evidence>
<dbReference type="SUPFAM" id="SSF56784">
    <property type="entry name" value="HAD-like"/>
    <property type="match status" value="1"/>
</dbReference>
<feature type="transmembrane region" description="Helical" evidence="6">
    <location>
        <begin position="219"/>
        <end position="240"/>
    </location>
</feature>
<dbReference type="Gene3D" id="3.40.50.1000">
    <property type="entry name" value="HAD superfamily/HAD-like"/>
    <property type="match status" value="1"/>
</dbReference>
<dbReference type="AlphaFoldDB" id="A0A1H2R6V6"/>
<feature type="transmembrane region" description="Helical" evidence="6">
    <location>
        <begin position="261"/>
        <end position="280"/>
    </location>
</feature>
<protein>
    <submittedName>
        <fullName evidence="7">4-hydroxybenzoate polyprenyltransferase</fullName>
    </submittedName>
</protein>
<dbReference type="InterPro" id="IPR036412">
    <property type="entry name" value="HAD-like_sf"/>
</dbReference>
<accession>A0A1H2R6V6</accession>
<feature type="transmembrane region" description="Helical" evidence="6">
    <location>
        <begin position="456"/>
        <end position="475"/>
    </location>
</feature>
<sequence>MTRKPLILDVDGTLLRTDMLFETFWSAMGRAPIDTLRVAAGNLSDRARLKAELAALADCRVDLMPVDENVRDMAQQAAEQGHEVILASASDESLVTALAAHHGLSGRVFASDGVNNLKGEAKADALVEAFGERGFHYAGNDASDVAVWTKADDVIMVGDQPAARAALEDEGHAVTQLPGGWSWASLIKAMRPHQYVKNVLLLLPIIAAHNFGLSAFLPVLLAIVSFSAAASCIYLVNDLLDIDADRLHPTKRKRPFASGALPVKTGMFAVLGLAAVALGVAALLNAAFLGVVVLYMILSLAYSLKLKRMRWVDIATLAALYTIRVVAGAAAAQVYVTGYMLVFIFPVFVTLGCVKRLTELTLATSDDRLPGRGYGRPDRSDLLNVAGLGMFGALMVFFLYTFTEQARSLYPTQWLLWVAMLPIGGWLFRMVSLGYKGKQDYDPIVFAMRDRHGISLILFALTLMFYAAGLFQNAFGF</sequence>
<dbReference type="Proteomes" id="UP000199441">
    <property type="component" value="Unassembled WGS sequence"/>
</dbReference>
<dbReference type="RefSeq" id="WP_089943598.1">
    <property type="nucleotide sequence ID" value="NZ_FNOI01000001.1"/>
</dbReference>
<dbReference type="InterPro" id="IPR000537">
    <property type="entry name" value="UbiA_prenyltransferase"/>
</dbReference>
<dbReference type="Pfam" id="PF01040">
    <property type="entry name" value="UbiA"/>
    <property type="match status" value="1"/>
</dbReference>
<keyword evidence="8" id="KW-1185">Reference proteome</keyword>
<keyword evidence="4 6" id="KW-1133">Transmembrane helix</keyword>
<dbReference type="NCBIfam" id="NF006088">
    <property type="entry name" value="PRK08238.1"/>
    <property type="match status" value="1"/>
</dbReference>
<dbReference type="InterPro" id="IPR050475">
    <property type="entry name" value="Prenyltransferase_related"/>
</dbReference>
<dbReference type="STRING" id="670155.SAMN04488001_0399"/>
<evidence type="ECO:0000256" key="4">
    <source>
        <dbReference type="ARBA" id="ARBA00022989"/>
    </source>
</evidence>
<dbReference type="GO" id="GO:0016020">
    <property type="term" value="C:membrane"/>
    <property type="evidence" value="ECO:0007669"/>
    <property type="project" value="UniProtKB-SubCell"/>
</dbReference>
<feature type="transmembrane region" description="Helical" evidence="6">
    <location>
        <begin position="414"/>
        <end position="435"/>
    </location>
</feature>
<dbReference type="GO" id="GO:0016765">
    <property type="term" value="F:transferase activity, transferring alkyl or aryl (other than methyl) groups"/>
    <property type="evidence" value="ECO:0007669"/>
    <property type="project" value="InterPro"/>
</dbReference>
<dbReference type="PANTHER" id="PTHR42723:SF1">
    <property type="entry name" value="CHLOROPHYLL SYNTHASE, CHLOROPLASTIC"/>
    <property type="match status" value="1"/>
</dbReference>